<protein>
    <submittedName>
        <fullName evidence="1">Uncharacterized protein</fullName>
    </submittedName>
</protein>
<evidence type="ECO:0000313" key="1">
    <source>
        <dbReference type="EMBL" id="RHZ89602.1"/>
    </source>
</evidence>
<reference evidence="1 2" key="1">
    <citation type="submission" date="2018-08" db="EMBL/GenBank/DDBJ databases">
        <title>Genome and evolution of the arbuscular mycorrhizal fungus Diversispora epigaea (formerly Glomus versiforme) and its bacterial endosymbionts.</title>
        <authorList>
            <person name="Sun X."/>
            <person name="Fei Z."/>
            <person name="Harrison M."/>
        </authorList>
    </citation>
    <scope>NUCLEOTIDE SEQUENCE [LARGE SCALE GENOMIC DNA]</scope>
    <source>
        <strain evidence="1 2">IT104</strain>
    </source>
</reference>
<gene>
    <name evidence="1" type="ORF">Glove_13g27</name>
</gene>
<accession>A0A397JQF7</accession>
<sequence>MGRRYKLKTNYRRYLCSHVISQSSRISRISICSLDTPIGDAYWIRKKFDLIKKCSIVYDMLYFNLFVLQNPGESSTLSLNSYDQECLNNELQDFRKHYIRYW</sequence>
<name>A0A397JQF7_9GLOM</name>
<comment type="caution">
    <text evidence="1">The sequence shown here is derived from an EMBL/GenBank/DDBJ whole genome shotgun (WGS) entry which is preliminary data.</text>
</comment>
<dbReference type="AlphaFoldDB" id="A0A397JQF7"/>
<keyword evidence="2" id="KW-1185">Reference proteome</keyword>
<dbReference type="EMBL" id="PQFF01000011">
    <property type="protein sequence ID" value="RHZ89602.1"/>
    <property type="molecule type" value="Genomic_DNA"/>
</dbReference>
<evidence type="ECO:0000313" key="2">
    <source>
        <dbReference type="Proteomes" id="UP000266861"/>
    </source>
</evidence>
<dbReference type="Proteomes" id="UP000266861">
    <property type="component" value="Unassembled WGS sequence"/>
</dbReference>
<organism evidence="1 2">
    <name type="scientific">Diversispora epigaea</name>
    <dbReference type="NCBI Taxonomy" id="1348612"/>
    <lineage>
        <taxon>Eukaryota</taxon>
        <taxon>Fungi</taxon>
        <taxon>Fungi incertae sedis</taxon>
        <taxon>Mucoromycota</taxon>
        <taxon>Glomeromycotina</taxon>
        <taxon>Glomeromycetes</taxon>
        <taxon>Diversisporales</taxon>
        <taxon>Diversisporaceae</taxon>
        <taxon>Diversispora</taxon>
    </lineage>
</organism>
<proteinExistence type="predicted"/>